<feature type="transmembrane region" description="Helical" evidence="2">
    <location>
        <begin position="81"/>
        <end position="99"/>
    </location>
</feature>
<evidence type="ECO:0008006" key="5">
    <source>
        <dbReference type="Google" id="ProtNLM"/>
    </source>
</evidence>
<evidence type="ECO:0000256" key="2">
    <source>
        <dbReference type="SAM" id="Phobius"/>
    </source>
</evidence>
<feature type="region of interest" description="Disordered" evidence="1">
    <location>
        <begin position="97"/>
        <end position="118"/>
    </location>
</feature>
<comment type="caution">
    <text evidence="3">The sequence shown here is derived from an EMBL/GenBank/DDBJ whole genome shotgun (WGS) entry which is preliminary data.</text>
</comment>
<gene>
    <name evidence="3" type="ORF">GO608_00150</name>
</gene>
<protein>
    <recommendedName>
        <fullName evidence="5">DUF3995 domain-containing protein</fullName>
    </recommendedName>
</protein>
<dbReference type="Proteomes" id="UP000601990">
    <property type="component" value="Unassembled WGS sequence"/>
</dbReference>
<reference evidence="3" key="1">
    <citation type="submission" date="2019-12" db="EMBL/GenBank/DDBJ databases">
        <title>Comparative genomics gives insights into the taxonomy of the Azoarcus-Aromatoleum group and reveals separate origins of nif in the plant-associated Azoarcus and non-plant-associated Aromatoleum sub-groups.</title>
        <authorList>
            <person name="Lafos M."/>
            <person name="Maluk M."/>
            <person name="Batista M."/>
            <person name="Junghare M."/>
            <person name="Carmona M."/>
            <person name="Faoro H."/>
            <person name="Cruz L.M."/>
            <person name="Battistoni F."/>
            <person name="De Souza E."/>
            <person name="Pedrosa F."/>
            <person name="Chen W.-M."/>
            <person name="Poole P.S."/>
            <person name="Dixon R.A."/>
            <person name="James E.K."/>
        </authorList>
    </citation>
    <scope>NUCLEOTIDE SEQUENCE</scope>
    <source>
        <strain evidence="3">U120</strain>
    </source>
</reference>
<organism evidence="3 4">
    <name type="scientific">Aromatoleum buckelii</name>
    <dbReference type="NCBI Taxonomy" id="200254"/>
    <lineage>
        <taxon>Bacteria</taxon>
        <taxon>Pseudomonadati</taxon>
        <taxon>Pseudomonadota</taxon>
        <taxon>Betaproteobacteria</taxon>
        <taxon>Rhodocyclales</taxon>
        <taxon>Rhodocyclaceae</taxon>
        <taxon>Aromatoleum</taxon>
    </lineage>
</organism>
<evidence type="ECO:0000313" key="3">
    <source>
        <dbReference type="EMBL" id="NMF91744.1"/>
    </source>
</evidence>
<feature type="transmembrane region" description="Helical" evidence="2">
    <location>
        <begin position="37"/>
        <end position="60"/>
    </location>
</feature>
<evidence type="ECO:0000313" key="4">
    <source>
        <dbReference type="Proteomes" id="UP000601990"/>
    </source>
</evidence>
<dbReference type="EMBL" id="WTVH01000001">
    <property type="protein sequence ID" value="NMF91744.1"/>
    <property type="molecule type" value="Genomic_DNA"/>
</dbReference>
<sequence>MRTFQALAIVLCVFGAIHLLQGPTFFWPDRFDPARGVLLGGLSSQLLGAGLVVVAALGLMAGRQAGHGDGRAAPRRWQLRYFLLIVLALGLVSAAFTTGERGPNPDWRAPASEGVQPT</sequence>
<dbReference type="RefSeq" id="WP_169197107.1">
    <property type="nucleotide sequence ID" value="NZ_WTVH02000008.1"/>
</dbReference>
<name>A0ABX1MUT3_9RHOO</name>
<keyword evidence="2" id="KW-0472">Membrane</keyword>
<keyword evidence="2" id="KW-0812">Transmembrane</keyword>
<keyword evidence="2" id="KW-1133">Transmembrane helix</keyword>
<evidence type="ECO:0000256" key="1">
    <source>
        <dbReference type="SAM" id="MobiDB-lite"/>
    </source>
</evidence>
<accession>A0ABX1MUT3</accession>
<keyword evidence="4" id="KW-1185">Reference proteome</keyword>
<proteinExistence type="predicted"/>